<dbReference type="InterPro" id="IPR007863">
    <property type="entry name" value="Peptidase_M16_C"/>
</dbReference>
<reference evidence="2 3" key="1">
    <citation type="submission" date="2021-04" db="EMBL/GenBank/DDBJ databases">
        <title>Mariniflexile gromovii gen. nov., sp. nov., a gliding bacterium isolated from the sea urchin Strongylocentrotus intermedius.</title>
        <authorList>
            <person name="Ko S."/>
            <person name="Le V."/>
            <person name="Ahn C.-Y."/>
            <person name="Oh H.-M."/>
        </authorList>
    </citation>
    <scope>NUCLEOTIDE SEQUENCE [LARGE SCALE GENOMIC DNA]</scope>
    <source>
        <strain evidence="2 3">KCTC 12570</strain>
    </source>
</reference>
<gene>
    <name evidence="2" type="ORF">J8H85_14020</name>
</gene>
<dbReference type="Proteomes" id="UP000670776">
    <property type="component" value="Unassembled WGS sequence"/>
</dbReference>
<name>A0ABS4BWJ3_9FLAO</name>
<dbReference type="SUPFAM" id="SSF63411">
    <property type="entry name" value="LuxS/MPP-like metallohydrolase"/>
    <property type="match status" value="1"/>
</dbReference>
<evidence type="ECO:0000313" key="2">
    <source>
        <dbReference type="EMBL" id="MBP0904951.1"/>
    </source>
</evidence>
<sequence>MGKTVSVTPRINYFDDLFSGSSSSKDLELMMQMVNLYFTKPNKDENVFSANKENMKSLYKDQDNSPGTYFQNIIEETMSQNHLRAISLTQEQIEKELNLDKAYQFYKERFSSANGFAFVFVGSFEIEALKKVTAQYLGSLPSNLKEKSTWKDTRLRRPKGVIKKTVTKGVDNKSVVDMRFTGTLNYSNEEKDKIVLLGKLLKIKLTEELREKWLVFTE</sequence>
<organism evidence="2 3">
    <name type="scientific">Mariniflexile gromovii</name>
    <dbReference type="NCBI Taxonomy" id="362523"/>
    <lineage>
        <taxon>Bacteria</taxon>
        <taxon>Pseudomonadati</taxon>
        <taxon>Bacteroidota</taxon>
        <taxon>Flavobacteriia</taxon>
        <taxon>Flavobacteriales</taxon>
        <taxon>Flavobacteriaceae</taxon>
        <taxon>Mariniflexile</taxon>
    </lineage>
</organism>
<feature type="domain" description="Peptidase M16 C-terminal" evidence="1">
    <location>
        <begin position="97"/>
        <end position="212"/>
    </location>
</feature>
<dbReference type="RefSeq" id="WP_209655843.1">
    <property type="nucleotide sequence ID" value="NZ_JAGJCB010000015.1"/>
</dbReference>
<dbReference type="EMBL" id="JAGJCB010000015">
    <property type="protein sequence ID" value="MBP0904951.1"/>
    <property type="molecule type" value="Genomic_DNA"/>
</dbReference>
<dbReference type="Pfam" id="PF05193">
    <property type="entry name" value="Peptidase_M16_C"/>
    <property type="match status" value="1"/>
</dbReference>
<evidence type="ECO:0000259" key="1">
    <source>
        <dbReference type="Pfam" id="PF05193"/>
    </source>
</evidence>
<proteinExistence type="predicted"/>
<keyword evidence="3" id="KW-1185">Reference proteome</keyword>
<accession>A0ABS4BWJ3</accession>
<dbReference type="Gene3D" id="3.30.830.10">
    <property type="entry name" value="Metalloenzyme, LuxS/M16 peptidase-like"/>
    <property type="match status" value="1"/>
</dbReference>
<evidence type="ECO:0000313" key="3">
    <source>
        <dbReference type="Proteomes" id="UP000670776"/>
    </source>
</evidence>
<dbReference type="InterPro" id="IPR011249">
    <property type="entry name" value="Metalloenz_LuxS/M16"/>
</dbReference>
<comment type="caution">
    <text evidence="2">The sequence shown here is derived from an EMBL/GenBank/DDBJ whole genome shotgun (WGS) entry which is preliminary data.</text>
</comment>
<protein>
    <submittedName>
        <fullName evidence="2">Insulinase family protein</fullName>
    </submittedName>
</protein>